<gene>
    <name evidence="1" type="ORF">QR46_4964</name>
</gene>
<accession>A0A132NLY8</accession>
<comment type="caution">
    <text evidence="1">The sequence shown here is derived from an EMBL/GenBank/DDBJ whole genome shotgun (WGS) entry which is preliminary data.</text>
</comment>
<name>A0A132NLY8_GIAIN</name>
<reference evidence="1 2" key="1">
    <citation type="journal article" date="2015" name="Mol. Biochem. Parasitol.">
        <title>Identification of polymorphic genes for use in assemblage B genotyping assays through comparative genomics of multiple assemblage B Giardia duodenalis isolates.</title>
        <authorList>
            <person name="Wielinga C."/>
            <person name="Thompson R.C."/>
            <person name="Monis P."/>
            <person name="Ryan U."/>
        </authorList>
    </citation>
    <scope>NUCLEOTIDE SEQUENCE [LARGE SCALE GENOMIC DNA]</scope>
    <source>
        <strain evidence="1 2">BAH15c1</strain>
    </source>
</reference>
<dbReference type="Proteomes" id="UP000070089">
    <property type="component" value="Unassembled WGS sequence"/>
</dbReference>
<organism evidence="1 2">
    <name type="scientific">Giardia duodenalis assemblage B</name>
    <dbReference type="NCBI Taxonomy" id="1394984"/>
    <lineage>
        <taxon>Eukaryota</taxon>
        <taxon>Metamonada</taxon>
        <taxon>Diplomonadida</taxon>
        <taxon>Hexamitidae</taxon>
        <taxon>Giardiinae</taxon>
        <taxon>Giardia</taxon>
    </lineage>
</organism>
<evidence type="ECO:0000313" key="1">
    <source>
        <dbReference type="EMBL" id="KWX11081.1"/>
    </source>
</evidence>
<sequence length="43" mass="4759">MQGGLRGLSEEIIIAPTLHTLYCDPLDMQLSRSNQPAVHLDPK</sequence>
<proteinExistence type="predicted"/>
<dbReference type="EMBL" id="JXTI01000383">
    <property type="protein sequence ID" value="KWX11081.1"/>
    <property type="molecule type" value="Genomic_DNA"/>
</dbReference>
<dbReference type="VEuPathDB" id="GiardiaDB:QR46_4964"/>
<protein>
    <submittedName>
        <fullName evidence="1">Putative exopolyphosphatase</fullName>
    </submittedName>
</protein>
<evidence type="ECO:0000313" key="2">
    <source>
        <dbReference type="Proteomes" id="UP000070089"/>
    </source>
</evidence>
<dbReference type="AlphaFoldDB" id="A0A132NLY8"/>